<sequence length="263" mass="30106">MAGIGWLKADSSWKEIAFETIAKDGFCTHPYCGGWLLDWNAQRVEQAVRSYGWDPEEGPWDVHLDELDAVEWTQDDRPIPIFNYILRHVKFKSQHLPPWFHDPHDAKFRVLEAEAATTYQRPLSTHPVAIRSLATFPSVRRLRFHTFTFAHEHRFENILGITVWDVLRGFQSDMDRELSISELLALLSGPFSDIFHDKPSSDFVMDLERFSTLRGLWSATRWEGAHFVGSTGEGPIFMPSFARLPPTSVTSDLAKSTATEAED</sequence>
<evidence type="ECO:0000313" key="1">
    <source>
        <dbReference type="EMBL" id="KIP06127.1"/>
    </source>
</evidence>
<gene>
    <name evidence="1" type="ORF">PHLGIDRAFT_14097</name>
</gene>
<dbReference type="AlphaFoldDB" id="A0A0C3S6D5"/>
<protein>
    <submittedName>
        <fullName evidence="1">Uncharacterized protein</fullName>
    </submittedName>
</protein>
<accession>A0A0C3S6D5</accession>
<dbReference type="EMBL" id="KN840525">
    <property type="protein sequence ID" value="KIP06127.1"/>
    <property type="molecule type" value="Genomic_DNA"/>
</dbReference>
<evidence type="ECO:0000313" key="2">
    <source>
        <dbReference type="Proteomes" id="UP000053257"/>
    </source>
</evidence>
<dbReference type="HOGENOM" id="CLU_077450_0_0_1"/>
<name>A0A0C3S6D5_PHLG1</name>
<reference evidence="1 2" key="1">
    <citation type="journal article" date="2014" name="PLoS Genet.">
        <title>Analysis of the Phlebiopsis gigantea genome, transcriptome and secretome provides insight into its pioneer colonization strategies of wood.</title>
        <authorList>
            <person name="Hori C."/>
            <person name="Ishida T."/>
            <person name="Igarashi K."/>
            <person name="Samejima M."/>
            <person name="Suzuki H."/>
            <person name="Master E."/>
            <person name="Ferreira P."/>
            <person name="Ruiz-Duenas F.J."/>
            <person name="Held B."/>
            <person name="Canessa P."/>
            <person name="Larrondo L.F."/>
            <person name="Schmoll M."/>
            <person name="Druzhinina I.S."/>
            <person name="Kubicek C.P."/>
            <person name="Gaskell J.A."/>
            <person name="Kersten P."/>
            <person name="St John F."/>
            <person name="Glasner J."/>
            <person name="Sabat G."/>
            <person name="Splinter BonDurant S."/>
            <person name="Syed K."/>
            <person name="Yadav J."/>
            <person name="Mgbeahuruike A.C."/>
            <person name="Kovalchuk A."/>
            <person name="Asiegbu F.O."/>
            <person name="Lackner G."/>
            <person name="Hoffmeister D."/>
            <person name="Rencoret J."/>
            <person name="Gutierrez A."/>
            <person name="Sun H."/>
            <person name="Lindquist E."/>
            <person name="Barry K."/>
            <person name="Riley R."/>
            <person name="Grigoriev I.V."/>
            <person name="Henrissat B."/>
            <person name="Kues U."/>
            <person name="Berka R.M."/>
            <person name="Martinez A.T."/>
            <person name="Covert S.F."/>
            <person name="Blanchette R.A."/>
            <person name="Cullen D."/>
        </authorList>
    </citation>
    <scope>NUCLEOTIDE SEQUENCE [LARGE SCALE GENOMIC DNA]</scope>
    <source>
        <strain evidence="1 2">11061_1 CR5-6</strain>
    </source>
</reference>
<proteinExistence type="predicted"/>
<organism evidence="1 2">
    <name type="scientific">Phlebiopsis gigantea (strain 11061_1 CR5-6)</name>
    <name type="common">White-rot fungus</name>
    <name type="synonym">Peniophora gigantea</name>
    <dbReference type="NCBI Taxonomy" id="745531"/>
    <lineage>
        <taxon>Eukaryota</taxon>
        <taxon>Fungi</taxon>
        <taxon>Dikarya</taxon>
        <taxon>Basidiomycota</taxon>
        <taxon>Agaricomycotina</taxon>
        <taxon>Agaricomycetes</taxon>
        <taxon>Polyporales</taxon>
        <taxon>Phanerochaetaceae</taxon>
        <taxon>Phlebiopsis</taxon>
    </lineage>
</organism>
<dbReference type="Proteomes" id="UP000053257">
    <property type="component" value="Unassembled WGS sequence"/>
</dbReference>
<keyword evidence="2" id="KW-1185">Reference proteome</keyword>
<dbReference type="OrthoDB" id="2803395at2759"/>